<feature type="region of interest" description="Disordered" evidence="1">
    <location>
        <begin position="177"/>
        <end position="256"/>
    </location>
</feature>
<keyword evidence="3" id="KW-1185">Reference proteome</keyword>
<dbReference type="STRING" id="1095629.A0A0C9XEK2"/>
<feature type="compositionally biased region" description="Acidic residues" evidence="1">
    <location>
        <begin position="185"/>
        <end position="201"/>
    </location>
</feature>
<dbReference type="OrthoDB" id="8922241at2759"/>
<accession>A0A0C9XEK2</accession>
<feature type="compositionally biased region" description="Polar residues" evidence="1">
    <location>
        <begin position="243"/>
        <end position="254"/>
    </location>
</feature>
<reference evidence="2 3" key="1">
    <citation type="submission" date="2014-04" db="EMBL/GenBank/DDBJ databases">
        <authorList>
            <consortium name="DOE Joint Genome Institute"/>
            <person name="Kuo A."/>
            <person name="Kohler A."/>
            <person name="Nagy L.G."/>
            <person name="Floudas D."/>
            <person name="Copeland A."/>
            <person name="Barry K.W."/>
            <person name="Cichocki N."/>
            <person name="Veneault-Fourrey C."/>
            <person name="LaButti K."/>
            <person name="Lindquist E.A."/>
            <person name="Lipzen A."/>
            <person name="Lundell T."/>
            <person name="Morin E."/>
            <person name="Murat C."/>
            <person name="Sun H."/>
            <person name="Tunlid A."/>
            <person name="Henrissat B."/>
            <person name="Grigoriev I.V."/>
            <person name="Hibbett D.S."/>
            <person name="Martin F."/>
            <person name="Nordberg H.P."/>
            <person name="Cantor M.N."/>
            <person name="Hua S.X."/>
        </authorList>
    </citation>
    <scope>NUCLEOTIDE SEQUENCE [LARGE SCALE GENOMIC DNA]</scope>
    <source>
        <strain evidence="2 3">LaAM-08-1</strain>
    </source>
</reference>
<reference evidence="3" key="2">
    <citation type="submission" date="2015-01" db="EMBL/GenBank/DDBJ databases">
        <title>Evolutionary Origins and Diversification of the Mycorrhizal Mutualists.</title>
        <authorList>
            <consortium name="DOE Joint Genome Institute"/>
            <consortium name="Mycorrhizal Genomics Consortium"/>
            <person name="Kohler A."/>
            <person name="Kuo A."/>
            <person name="Nagy L.G."/>
            <person name="Floudas D."/>
            <person name="Copeland A."/>
            <person name="Barry K.W."/>
            <person name="Cichocki N."/>
            <person name="Veneault-Fourrey C."/>
            <person name="LaButti K."/>
            <person name="Lindquist E.A."/>
            <person name="Lipzen A."/>
            <person name="Lundell T."/>
            <person name="Morin E."/>
            <person name="Murat C."/>
            <person name="Riley R."/>
            <person name="Ohm R."/>
            <person name="Sun H."/>
            <person name="Tunlid A."/>
            <person name="Henrissat B."/>
            <person name="Grigoriev I.V."/>
            <person name="Hibbett D.S."/>
            <person name="Martin F."/>
        </authorList>
    </citation>
    <scope>NUCLEOTIDE SEQUENCE [LARGE SCALE GENOMIC DNA]</scope>
    <source>
        <strain evidence="3">LaAM-08-1</strain>
    </source>
</reference>
<sequence>MFPYAHLETPLGDALGFPETVASAFLEDMTSIDTIDPFSLHYKLDPIDASPLVLFGPYESSSSSNSTRSTATPDNDYCSNQESHPEDEDTPFWRRREDTPYPKRSGTPFLPNHEDTPAGDESSNDVTLSFPTSARKRSWKSFYASLNLSPESLEAHLDSADSSPVLAPSRHLSVIRAASPSAQDSDQDADGESDGDDDDEYVPFVDSNPRKRSRSSIPLRRNMSPFPSSHHDRRSVKRARVSPSRNKQASSATSDAIREAVSAVSCRQMNFVCPECGWKQSNRRMPDFKRHMKTHTRPTEDDQSKGWWCKGVPFENVDQYQRIPHGALPYMFLGQERIGGCMRTFSRRDALKRHLDNGNVQCVGTPCAATQEE</sequence>
<name>A0A0C9XEK2_9AGAR</name>
<organism evidence="2 3">
    <name type="scientific">Laccaria amethystina LaAM-08-1</name>
    <dbReference type="NCBI Taxonomy" id="1095629"/>
    <lineage>
        <taxon>Eukaryota</taxon>
        <taxon>Fungi</taxon>
        <taxon>Dikarya</taxon>
        <taxon>Basidiomycota</taxon>
        <taxon>Agaricomycotina</taxon>
        <taxon>Agaricomycetes</taxon>
        <taxon>Agaricomycetidae</taxon>
        <taxon>Agaricales</taxon>
        <taxon>Agaricineae</taxon>
        <taxon>Hydnangiaceae</taxon>
        <taxon>Laccaria</taxon>
    </lineage>
</organism>
<dbReference type="HOGENOM" id="CLU_748155_0_0_1"/>
<proteinExistence type="predicted"/>
<dbReference type="Gene3D" id="3.30.160.60">
    <property type="entry name" value="Classic Zinc Finger"/>
    <property type="match status" value="1"/>
</dbReference>
<protein>
    <submittedName>
        <fullName evidence="2">Uncharacterized protein</fullName>
    </submittedName>
</protein>
<feature type="region of interest" description="Disordered" evidence="1">
    <location>
        <begin position="58"/>
        <end position="130"/>
    </location>
</feature>
<feature type="compositionally biased region" description="Basic and acidic residues" evidence="1">
    <location>
        <begin position="91"/>
        <end position="101"/>
    </location>
</feature>
<dbReference type="Proteomes" id="UP000054477">
    <property type="component" value="Unassembled WGS sequence"/>
</dbReference>
<evidence type="ECO:0000256" key="1">
    <source>
        <dbReference type="SAM" id="MobiDB-lite"/>
    </source>
</evidence>
<dbReference type="AlphaFoldDB" id="A0A0C9XEK2"/>
<dbReference type="EMBL" id="KN838581">
    <property type="protein sequence ID" value="KIK03336.1"/>
    <property type="molecule type" value="Genomic_DNA"/>
</dbReference>
<evidence type="ECO:0000313" key="2">
    <source>
        <dbReference type="EMBL" id="KIK03336.1"/>
    </source>
</evidence>
<evidence type="ECO:0000313" key="3">
    <source>
        <dbReference type="Proteomes" id="UP000054477"/>
    </source>
</evidence>
<gene>
    <name evidence="2" type="ORF">K443DRAFT_5434</name>
</gene>
<feature type="compositionally biased region" description="Low complexity" evidence="1">
    <location>
        <begin position="60"/>
        <end position="72"/>
    </location>
</feature>
<feature type="compositionally biased region" description="Basic residues" evidence="1">
    <location>
        <begin position="231"/>
        <end position="240"/>
    </location>
</feature>